<sequence length="159" mass="18281">MGNLEIERKFLVASKAYRSEAISEIRIIQGFLNTDPERTVRIRIKGDQGYLTVKGIGNDSGTTRFEWEKEISVTEASDLIKLCEPIILDKIRFVVPVGHHHFEVDEFKGENEGLVLAEIELEHEDEQFNKPKWLGAEVTGQVRYYNSQLSKVPFGQWED</sequence>
<dbReference type="PIRSF" id="PIRSF016487">
    <property type="entry name" value="CYTH_UCP016487"/>
    <property type="match status" value="1"/>
</dbReference>
<protein>
    <submittedName>
        <fullName evidence="2">CYTH domain-containing protein</fullName>
    </submittedName>
</protein>
<dbReference type="RefSeq" id="WP_168551562.1">
    <property type="nucleotide sequence ID" value="NZ_JAAWWL010000001.1"/>
</dbReference>
<comment type="caution">
    <text evidence="2">The sequence shown here is derived from an EMBL/GenBank/DDBJ whole genome shotgun (WGS) entry which is preliminary data.</text>
</comment>
<evidence type="ECO:0000259" key="1">
    <source>
        <dbReference type="PROSITE" id="PS51707"/>
    </source>
</evidence>
<dbReference type="Proteomes" id="UP000718451">
    <property type="component" value="Unassembled WGS sequence"/>
</dbReference>
<dbReference type="PANTHER" id="PTHR40114">
    <property type="entry name" value="SLR0698 PROTEIN"/>
    <property type="match status" value="1"/>
</dbReference>
<keyword evidence="3" id="KW-1185">Reference proteome</keyword>
<dbReference type="InterPro" id="IPR033469">
    <property type="entry name" value="CYTH-like_dom_sf"/>
</dbReference>
<proteinExistence type="predicted"/>
<dbReference type="Pfam" id="PF01928">
    <property type="entry name" value="CYTH"/>
    <property type="match status" value="1"/>
</dbReference>
<accession>A0ABX1GP79</accession>
<dbReference type="PANTHER" id="PTHR40114:SF1">
    <property type="entry name" value="SLR0698 PROTEIN"/>
    <property type="match status" value="1"/>
</dbReference>
<reference evidence="2 3" key="1">
    <citation type="submission" date="2020-04" db="EMBL/GenBank/DDBJ databases">
        <authorList>
            <person name="Yoon J."/>
        </authorList>
    </citation>
    <scope>NUCLEOTIDE SEQUENCE [LARGE SCALE GENOMIC DNA]</scope>
    <source>
        <strain evidence="2 3">DJ-13</strain>
    </source>
</reference>
<evidence type="ECO:0000313" key="2">
    <source>
        <dbReference type="EMBL" id="NKI31384.1"/>
    </source>
</evidence>
<organism evidence="2 3">
    <name type="scientific">Croceivirga thetidis</name>
    <dbReference type="NCBI Taxonomy" id="2721623"/>
    <lineage>
        <taxon>Bacteria</taxon>
        <taxon>Pseudomonadati</taxon>
        <taxon>Bacteroidota</taxon>
        <taxon>Flavobacteriia</taxon>
        <taxon>Flavobacteriales</taxon>
        <taxon>Flavobacteriaceae</taxon>
        <taxon>Croceivirga</taxon>
    </lineage>
</organism>
<gene>
    <name evidence="2" type="ORF">HCU67_05470</name>
</gene>
<dbReference type="PROSITE" id="PS51707">
    <property type="entry name" value="CYTH"/>
    <property type="match status" value="1"/>
</dbReference>
<dbReference type="InterPro" id="IPR012042">
    <property type="entry name" value="NeuTTM/CthTTM-like"/>
</dbReference>
<dbReference type="EMBL" id="JAAWWL010000001">
    <property type="protein sequence ID" value="NKI31384.1"/>
    <property type="molecule type" value="Genomic_DNA"/>
</dbReference>
<evidence type="ECO:0000313" key="3">
    <source>
        <dbReference type="Proteomes" id="UP000718451"/>
    </source>
</evidence>
<dbReference type="InterPro" id="IPR023577">
    <property type="entry name" value="CYTH_domain"/>
</dbReference>
<dbReference type="Gene3D" id="2.40.320.10">
    <property type="entry name" value="Hypothetical Protein Pfu-838710-001"/>
    <property type="match status" value="1"/>
</dbReference>
<dbReference type="SUPFAM" id="SSF55154">
    <property type="entry name" value="CYTH-like phosphatases"/>
    <property type="match status" value="1"/>
</dbReference>
<dbReference type="CDD" id="cd07891">
    <property type="entry name" value="CYTH-like_CthTTM-like_1"/>
    <property type="match status" value="1"/>
</dbReference>
<dbReference type="SMART" id="SM01118">
    <property type="entry name" value="CYTH"/>
    <property type="match status" value="1"/>
</dbReference>
<name>A0ABX1GP79_9FLAO</name>
<feature type="domain" description="CYTH" evidence="1">
    <location>
        <begin position="3"/>
        <end position="151"/>
    </location>
</feature>